<protein>
    <submittedName>
        <fullName evidence="1">Uncharacterized protein</fullName>
    </submittedName>
</protein>
<organism evidence="1 2">
    <name type="scientific">Vitis vinifera</name>
    <name type="common">Grape</name>
    <dbReference type="NCBI Taxonomy" id="29760"/>
    <lineage>
        <taxon>Eukaryota</taxon>
        <taxon>Viridiplantae</taxon>
        <taxon>Streptophyta</taxon>
        <taxon>Embryophyta</taxon>
        <taxon>Tracheophyta</taxon>
        <taxon>Spermatophyta</taxon>
        <taxon>Magnoliopsida</taxon>
        <taxon>eudicotyledons</taxon>
        <taxon>Gunneridae</taxon>
        <taxon>Pentapetalae</taxon>
        <taxon>rosids</taxon>
        <taxon>Vitales</taxon>
        <taxon>Vitaceae</taxon>
        <taxon>Viteae</taxon>
        <taxon>Vitis</taxon>
    </lineage>
</organism>
<dbReference type="AlphaFoldDB" id="A0A438JKW8"/>
<name>A0A438JKW8_VITVI</name>
<comment type="caution">
    <text evidence="1">The sequence shown here is derived from an EMBL/GenBank/DDBJ whole genome shotgun (WGS) entry which is preliminary data.</text>
</comment>
<reference evidence="1 2" key="1">
    <citation type="journal article" date="2018" name="PLoS Genet.">
        <title>Population sequencing reveals clonal diversity and ancestral inbreeding in the grapevine cultivar Chardonnay.</title>
        <authorList>
            <person name="Roach M.J."/>
            <person name="Johnson D.L."/>
            <person name="Bohlmann J."/>
            <person name="van Vuuren H.J."/>
            <person name="Jones S.J."/>
            <person name="Pretorius I.S."/>
            <person name="Schmidt S.A."/>
            <person name="Borneman A.R."/>
        </authorList>
    </citation>
    <scope>NUCLEOTIDE SEQUENCE [LARGE SCALE GENOMIC DNA]</scope>
    <source>
        <strain evidence="2">cv. Chardonnay</strain>
        <tissue evidence="1">Leaf</tissue>
    </source>
</reference>
<dbReference type="Proteomes" id="UP000288805">
    <property type="component" value="Unassembled WGS sequence"/>
</dbReference>
<dbReference type="EMBL" id="QGNW01000037">
    <property type="protein sequence ID" value="RVX09598.1"/>
    <property type="molecule type" value="Genomic_DNA"/>
</dbReference>
<evidence type="ECO:0000313" key="2">
    <source>
        <dbReference type="Proteomes" id="UP000288805"/>
    </source>
</evidence>
<proteinExistence type="predicted"/>
<evidence type="ECO:0000313" key="1">
    <source>
        <dbReference type="EMBL" id="RVX09598.1"/>
    </source>
</evidence>
<dbReference type="PANTHER" id="PTHR33710:SF64">
    <property type="entry name" value="ENDONUCLEASE_EXONUCLEASE_PHOSPHATASE DOMAIN-CONTAINING PROTEIN"/>
    <property type="match status" value="1"/>
</dbReference>
<dbReference type="PANTHER" id="PTHR33710">
    <property type="entry name" value="BNAC02G09200D PROTEIN"/>
    <property type="match status" value="1"/>
</dbReference>
<gene>
    <name evidence="1" type="ORF">CK203_012463</name>
</gene>
<accession>A0A438JKW8</accession>
<sequence length="150" mass="17285">MLKSQNMEGLAMVANKGNDQKASTIDNKRTDWSKAFNCDNRDNLCCTHCQKPRHTRENVENFMVSQLHLAKSGVNNQSMSRLNRFLVNEGWDYHFSGSIQCVFLRPVFDHFPVLLDGGGMRRGPSPFRFENMWLKVEGFKDLLKLKWGAT</sequence>